<organism evidence="1 2">
    <name type="scientific">Trifolium medium</name>
    <dbReference type="NCBI Taxonomy" id="97028"/>
    <lineage>
        <taxon>Eukaryota</taxon>
        <taxon>Viridiplantae</taxon>
        <taxon>Streptophyta</taxon>
        <taxon>Embryophyta</taxon>
        <taxon>Tracheophyta</taxon>
        <taxon>Spermatophyta</taxon>
        <taxon>Magnoliopsida</taxon>
        <taxon>eudicotyledons</taxon>
        <taxon>Gunneridae</taxon>
        <taxon>Pentapetalae</taxon>
        <taxon>rosids</taxon>
        <taxon>fabids</taxon>
        <taxon>Fabales</taxon>
        <taxon>Fabaceae</taxon>
        <taxon>Papilionoideae</taxon>
        <taxon>50 kb inversion clade</taxon>
        <taxon>NPAAA clade</taxon>
        <taxon>Hologalegina</taxon>
        <taxon>IRL clade</taxon>
        <taxon>Trifolieae</taxon>
        <taxon>Trifolium</taxon>
    </lineage>
</organism>
<evidence type="ECO:0000313" key="1">
    <source>
        <dbReference type="EMBL" id="MCI51850.1"/>
    </source>
</evidence>
<dbReference type="EMBL" id="LXQA010438321">
    <property type="protein sequence ID" value="MCI51850.1"/>
    <property type="molecule type" value="Genomic_DNA"/>
</dbReference>
<name>A0A392SVB2_9FABA</name>
<comment type="caution">
    <text evidence="1">The sequence shown here is derived from an EMBL/GenBank/DDBJ whole genome shotgun (WGS) entry which is preliminary data.</text>
</comment>
<evidence type="ECO:0000313" key="2">
    <source>
        <dbReference type="Proteomes" id="UP000265520"/>
    </source>
</evidence>
<protein>
    <submittedName>
        <fullName evidence="1">RNA-directed DNA polymerase (Reverse transcriptase)</fullName>
    </submittedName>
</protein>
<accession>A0A392SVB2</accession>
<keyword evidence="2" id="KW-1185">Reference proteome</keyword>
<reference evidence="1 2" key="1">
    <citation type="journal article" date="2018" name="Front. Plant Sci.">
        <title>Red Clover (Trifolium pratense) and Zigzag Clover (T. medium) - A Picture of Genomic Similarities and Differences.</title>
        <authorList>
            <person name="Dluhosova J."/>
            <person name="Istvanek J."/>
            <person name="Nedelnik J."/>
            <person name="Repkova J."/>
        </authorList>
    </citation>
    <scope>NUCLEOTIDE SEQUENCE [LARGE SCALE GENOMIC DNA]</scope>
    <source>
        <strain evidence="2">cv. 10/8</strain>
        <tissue evidence="1">Leaf</tissue>
    </source>
</reference>
<dbReference type="Proteomes" id="UP000265520">
    <property type="component" value="Unassembled WGS sequence"/>
</dbReference>
<dbReference type="GO" id="GO:0003964">
    <property type="term" value="F:RNA-directed DNA polymerase activity"/>
    <property type="evidence" value="ECO:0007669"/>
    <property type="project" value="UniProtKB-KW"/>
</dbReference>
<keyword evidence="1" id="KW-0695">RNA-directed DNA polymerase</keyword>
<keyword evidence="1" id="KW-0548">Nucleotidyltransferase</keyword>
<proteinExistence type="predicted"/>
<dbReference type="AlphaFoldDB" id="A0A392SVB2"/>
<keyword evidence="1" id="KW-0808">Transferase</keyword>
<sequence>MIQDCIPHLVSPEDNNALISVPSAEEIKTAVFDMNGDGAPGPDGFGGHFYQHFWNVVAFDVVSKWSLCTDLSVN</sequence>